<reference evidence="1" key="1">
    <citation type="submission" date="2015-12" db="EMBL/GenBank/DDBJ databases">
        <title>Gene expression during late stages of embryo sac development: a critical building block for successful pollen-pistil interactions.</title>
        <authorList>
            <person name="Liu Y."/>
            <person name="Joly V."/>
            <person name="Sabar M."/>
            <person name="Matton D.P."/>
        </authorList>
    </citation>
    <scope>NUCLEOTIDE SEQUENCE</scope>
</reference>
<name>A0A0V0GHX4_SOLCH</name>
<evidence type="ECO:0000313" key="1">
    <source>
        <dbReference type="EMBL" id="JAP07562.1"/>
    </source>
</evidence>
<organism evidence="1">
    <name type="scientific">Solanum chacoense</name>
    <name type="common">Chaco potato</name>
    <dbReference type="NCBI Taxonomy" id="4108"/>
    <lineage>
        <taxon>Eukaryota</taxon>
        <taxon>Viridiplantae</taxon>
        <taxon>Streptophyta</taxon>
        <taxon>Embryophyta</taxon>
        <taxon>Tracheophyta</taxon>
        <taxon>Spermatophyta</taxon>
        <taxon>Magnoliopsida</taxon>
        <taxon>eudicotyledons</taxon>
        <taxon>Gunneridae</taxon>
        <taxon>Pentapetalae</taxon>
        <taxon>asterids</taxon>
        <taxon>lamiids</taxon>
        <taxon>Solanales</taxon>
        <taxon>Solanaceae</taxon>
        <taxon>Solanoideae</taxon>
        <taxon>Solaneae</taxon>
        <taxon>Solanum</taxon>
    </lineage>
</organism>
<accession>A0A0V0GHX4</accession>
<protein>
    <submittedName>
        <fullName evidence="1">Putative ovule protein</fullName>
    </submittedName>
</protein>
<sequence length="77" mass="9372">MSTIYSYNALWEHICGFLSQFYMVQVIYAKISEGAIIVLVKQRTMWVEKEELGHNISMYWWVMWKERNQRVFESKSE</sequence>
<dbReference type="EMBL" id="GEDG01038493">
    <property type="protein sequence ID" value="JAP07562.1"/>
    <property type="molecule type" value="Transcribed_RNA"/>
</dbReference>
<proteinExistence type="predicted"/>
<dbReference type="AlphaFoldDB" id="A0A0V0GHX4"/>